<sequence>MLLVGIYWIVEDIIILKGSFINVVYDFSFASFWCDSVTRFWYIELLLPLYILYLLVYKCFDTEKKMAFRRLMIIISGSVLLITIVWFFGKDTYENIEIVCGGSQFFWQAHIWESLSMPGMSLTEVMESSML</sequence>
<comment type="caution">
    <text evidence="2">The sequence shown here is derived from an EMBL/GenBank/DDBJ whole genome shotgun (WGS) entry which is preliminary data.</text>
</comment>
<keyword evidence="1" id="KW-0472">Membrane</keyword>
<dbReference type="AlphaFoldDB" id="A0A412G5U5"/>
<keyword evidence="1" id="KW-0812">Transmembrane</keyword>
<proteinExistence type="predicted"/>
<reference evidence="2 3" key="1">
    <citation type="submission" date="2018-08" db="EMBL/GenBank/DDBJ databases">
        <title>A genome reference for cultivated species of the human gut microbiota.</title>
        <authorList>
            <person name="Zou Y."/>
            <person name="Xue W."/>
            <person name="Luo G."/>
        </authorList>
    </citation>
    <scope>NUCLEOTIDE SEQUENCE [LARGE SCALE GENOMIC DNA]</scope>
    <source>
        <strain evidence="2 3">AF24-29</strain>
    </source>
</reference>
<feature type="transmembrane region" description="Helical" evidence="1">
    <location>
        <begin position="40"/>
        <end position="59"/>
    </location>
</feature>
<keyword evidence="1" id="KW-1133">Transmembrane helix</keyword>
<gene>
    <name evidence="2" type="ORF">DWY25_03295</name>
</gene>
<keyword evidence="3" id="KW-1185">Reference proteome</keyword>
<organism evidence="2 3">
    <name type="scientific">Holdemania filiformis</name>
    <dbReference type="NCBI Taxonomy" id="61171"/>
    <lineage>
        <taxon>Bacteria</taxon>
        <taxon>Bacillati</taxon>
        <taxon>Bacillota</taxon>
        <taxon>Erysipelotrichia</taxon>
        <taxon>Erysipelotrichales</taxon>
        <taxon>Erysipelotrichaceae</taxon>
        <taxon>Holdemania</taxon>
    </lineage>
</organism>
<dbReference type="EMBL" id="QRUP01000002">
    <property type="protein sequence ID" value="RGR76395.1"/>
    <property type="molecule type" value="Genomic_DNA"/>
</dbReference>
<name>A0A412G5U5_9FIRM</name>
<protein>
    <submittedName>
        <fullName evidence="2">Uncharacterized protein</fullName>
    </submittedName>
</protein>
<evidence type="ECO:0000256" key="1">
    <source>
        <dbReference type="SAM" id="Phobius"/>
    </source>
</evidence>
<accession>A0A412G5U5</accession>
<evidence type="ECO:0000313" key="2">
    <source>
        <dbReference type="EMBL" id="RGR76395.1"/>
    </source>
</evidence>
<feature type="transmembrane region" description="Helical" evidence="1">
    <location>
        <begin position="71"/>
        <end position="89"/>
    </location>
</feature>
<dbReference type="Proteomes" id="UP000284178">
    <property type="component" value="Unassembled WGS sequence"/>
</dbReference>
<evidence type="ECO:0000313" key="3">
    <source>
        <dbReference type="Proteomes" id="UP000284178"/>
    </source>
</evidence>